<keyword evidence="5" id="KW-1185">Reference proteome</keyword>
<feature type="transmembrane region" description="Helical" evidence="3">
    <location>
        <begin position="19"/>
        <end position="39"/>
    </location>
</feature>
<dbReference type="OrthoDB" id="10357617at2759"/>
<keyword evidence="3" id="KW-0472">Membrane</keyword>
<proteinExistence type="inferred from homology"/>
<evidence type="ECO:0000313" key="5">
    <source>
        <dbReference type="Proteomes" id="UP000006671"/>
    </source>
</evidence>
<dbReference type="Proteomes" id="UP000006671">
    <property type="component" value="Unassembled WGS sequence"/>
</dbReference>
<name>D2V0V4_NAEGR</name>
<keyword evidence="3" id="KW-0812">Transmembrane</keyword>
<keyword evidence="3" id="KW-1133">Transmembrane helix</keyword>
<evidence type="ECO:0000256" key="3">
    <source>
        <dbReference type="SAM" id="Phobius"/>
    </source>
</evidence>
<dbReference type="OMA" id="HTRECED"/>
<gene>
    <name evidence="4" type="ORF">NAEGRDRAFT_62428</name>
</gene>
<protein>
    <submittedName>
        <fullName evidence="4">Predicted protein</fullName>
    </submittedName>
</protein>
<evidence type="ECO:0000313" key="4">
    <source>
        <dbReference type="EMBL" id="EFC49580.1"/>
    </source>
</evidence>
<dbReference type="VEuPathDB" id="AmoebaDB:NAEGRDRAFT_62428"/>
<dbReference type="SUPFAM" id="SSF55895">
    <property type="entry name" value="Ribonuclease Rh-like"/>
    <property type="match status" value="1"/>
</dbReference>
<accession>D2V0V4</accession>
<dbReference type="AlphaFoldDB" id="D2V0V4"/>
<reference evidence="4 5" key="1">
    <citation type="journal article" date="2010" name="Cell">
        <title>The genome of Naegleria gruberi illuminates early eukaryotic versatility.</title>
        <authorList>
            <person name="Fritz-Laylin L.K."/>
            <person name="Prochnik S.E."/>
            <person name="Ginger M.L."/>
            <person name="Dacks J.B."/>
            <person name="Carpenter M.L."/>
            <person name="Field M.C."/>
            <person name="Kuo A."/>
            <person name="Paredez A."/>
            <person name="Chapman J."/>
            <person name="Pham J."/>
            <person name="Shu S."/>
            <person name="Neupane R."/>
            <person name="Cipriano M."/>
            <person name="Mancuso J."/>
            <person name="Tu H."/>
            <person name="Salamov A."/>
            <person name="Lindquist E."/>
            <person name="Shapiro H."/>
            <person name="Lucas S."/>
            <person name="Grigoriev I.V."/>
            <person name="Cande W.Z."/>
            <person name="Fulton C."/>
            <person name="Rokhsar D.S."/>
            <person name="Dawson S.C."/>
        </authorList>
    </citation>
    <scope>NUCLEOTIDE SEQUENCE [LARGE SCALE GENOMIC DNA]</scope>
    <source>
        <strain evidence="4 5">NEG-M</strain>
    </source>
</reference>
<evidence type="ECO:0000256" key="1">
    <source>
        <dbReference type="ARBA" id="ARBA00007469"/>
    </source>
</evidence>
<dbReference type="Pfam" id="PF00445">
    <property type="entry name" value="Ribonuclease_T2"/>
    <property type="match status" value="1"/>
</dbReference>
<dbReference type="RefSeq" id="XP_002682324.1">
    <property type="nucleotide sequence ID" value="XM_002682278.1"/>
</dbReference>
<dbReference type="InParanoid" id="D2V0V4"/>
<dbReference type="KEGG" id="ngr:NAEGRDRAFT_62428"/>
<dbReference type="GO" id="GO:0003723">
    <property type="term" value="F:RNA binding"/>
    <property type="evidence" value="ECO:0007669"/>
    <property type="project" value="InterPro"/>
</dbReference>
<dbReference type="InterPro" id="IPR036430">
    <property type="entry name" value="RNase_T2-like_sf"/>
</dbReference>
<dbReference type="EMBL" id="GG738847">
    <property type="protein sequence ID" value="EFC49580.1"/>
    <property type="molecule type" value="Genomic_DNA"/>
</dbReference>
<dbReference type="InterPro" id="IPR001568">
    <property type="entry name" value="RNase_T2-like"/>
</dbReference>
<sequence>MASDETCHHHVALTCSEKIILIVISLFTLLLSSVILLHVSSSNFETINETLDPLITIKSILTETFFRFHDFVLDNTNFINFPFNFSIFTELRFENWKIHENSELNPFIIFPKELKYNYENVSRIAGQKGNGPKIRNGHHCPYLGFRKHSHYQLSQTILSTVCHQNIEYKQYCNVEVVKQDFNKRLSPQSLKGFNRDSRVRGHQFAQCCDNLDFQFNFKKRIDDGTKMEELERIIPKAVLKQLHSVLLMSDLVSFDDLARRVDWNALHIFDFFHDDRSKKRILRWIPEILYSESKFLAALKFGLWAHQFTKYGTCVTNQIYENYVDQAFNVDKFVDAMSEVIDRRIENEKVWRSDPELYFDLMYLLHRRFDYFRRDDKVFLKHFPPSLTKTYRVSDIKAKIYELFGDQVMLSCAISQNYTHPLVYQFHTCMKVEDVEPLAFYLMERKERYRNGDQSVKIQSLIKDTQMLSILDKVKSDGCLVNPLFNRTEFNQNYFNNYTDMINHFKYQDDPNIQNVNECSDEEFVLIPDTAELLKRFKEGEDGKIVEVDESELELAFDFGFLANEVENVNQEQEPNNSDTESNV</sequence>
<dbReference type="GeneID" id="8855464"/>
<dbReference type="GO" id="GO:0033897">
    <property type="term" value="F:ribonuclease T2 activity"/>
    <property type="evidence" value="ECO:0007669"/>
    <property type="project" value="InterPro"/>
</dbReference>
<evidence type="ECO:0000256" key="2">
    <source>
        <dbReference type="RuleBase" id="RU004328"/>
    </source>
</evidence>
<comment type="similarity">
    <text evidence="1 2">Belongs to the RNase T2 family.</text>
</comment>
<organism evidence="5">
    <name type="scientific">Naegleria gruberi</name>
    <name type="common">Amoeba</name>
    <dbReference type="NCBI Taxonomy" id="5762"/>
    <lineage>
        <taxon>Eukaryota</taxon>
        <taxon>Discoba</taxon>
        <taxon>Heterolobosea</taxon>
        <taxon>Tetramitia</taxon>
        <taxon>Eutetramitia</taxon>
        <taxon>Vahlkampfiidae</taxon>
        <taxon>Naegleria</taxon>
    </lineage>
</organism>
<dbReference type="Gene3D" id="3.90.730.10">
    <property type="entry name" value="Ribonuclease T2-like"/>
    <property type="match status" value="1"/>
</dbReference>